<evidence type="ECO:0000256" key="9">
    <source>
        <dbReference type="ARBA" id="ARBA00023204"/>
    </source>
</evidence>
<evidence type="ECO:0000256" key="13">
    <source>
        <dbReference type="ARBA" id="ARBA00048988"/>
    </source>
</evidence>
<dbReference type="EMBL" id="CDOD01000003">
    <property type="protein sequence ID" value="CEN32527.1"/>
    <property type="molecule type" value="Genomic_DNA"/>
</dbReference>
<feature type="domain" description="UvrD-like helicase C-terminal" evidence="16">
    <location>
        <begin position="517"/>
        <end position="757"/>
    </location>
</feature>
<keyword evidence="2 14" id="KW-0547">Nucleotide-binding</keyword>
<evidence type="ECO:0000256" key="11">
    <source>
        <dbReference type="ARBA" id="ARBA00034617"/>
    </source>
</evidence>
<comment type="catalytic activity">
    <reaction evidence="11">
        <text>Couples ATP hydrolysis with the unwinding of duplex DNA by translocating in the 3'-5' direction.</text>
        <dbReference type="EC" id="5.6.2.4"/>
    </reaction>
</comment>
<dbReference type="Gene3D" id="3.40.50.300">
    <property type="entry name" value="P-loop containing nucleotide triphosphate hydrolases"/>
    <property type="match status" value="3"/>
</dbReference>
<evidence type="ECO:0000256" key="2">
    <source>
        <dbReference type="ARBA" id="ARBA00022741"/>
    </source>
</evidence>
<dbReference type="InterPro" id="IPR027417">
    <property type="entry name" value="P-loop_NTPase"/>
</dbReference>
<evidence type="ECO:0000256" key="8">
    <source>
        <dbReference type="ARBA" id="ARBA00023125"/>
    </source>
</evidence>
<dbReference type="Pfam" id="PF12705">
    <property type="entry name" value="PDDEXK_1"/>
    <property type="match status" value="1"/>
</dbReference>
<keyword evidence="1" id="KW-0540">Nuclease</keyword>
<feature type="binding site" evidence="14">
    <location>
        <begin position="12"/>
        <end position="19"/>
    </location>
    <ligand>
        <name>ATP</name>
        <dbReference type="ChEBI" id="CHEBI:30616"/>
    </ligand>
</feature>
<evidence type="ECO:0000256" key="3">
    <source>
        <dbReference type="ARBA" id="ARBA00022763"/>
    </source>
</evidence>
<dbReference type="eggNOG" id="COG1074">
    <property type="taxonomic scope" value="Bacteria"/>
</dbReference>
<reference evidence="18" key="1">
    <citation type="submission" date="2015-01" db="EMBL/GenBank/DDBJ databases">
        <authorList>
            <person name="MANFREDI Pablo"/>
        </authorList>
    </citation>
    <scope>NUCLEOTIDE SEQUENCE [LARGE SCALE GENOMIC DNA]</scope>
    <source>
        <strain evidence="18">Ccyn2B</strain>
    </source>
</reference>
<dbReference type="InterPro" id="IPR014016">
    <property type="entry name" value="UvrD-like_ATP-bd"/>
</dbReference>
<gene>
    <name evidence="17" type="ORF">CCYN2B_110046</name>
</gene>
<evidence type="ECO:0000256" key="12">
    <source>
        <dbReference type="ARBA" id="ARBA00034808"/>
    </source>
</evidence>
<evidence type="ECO:0000256" key="1">
    <source>
        <dbReference type="ARBA" id="ARBA00022722"/>
    </source>
</evidence>
<evidence type="ECO:0000256" key="5">
    <source>
        <dbReference type="ARBA" id="ARBA00022806"/>
    </source>
</evidence>
<dbReference type="GO" id="GO:0005524">
    <property type="term" value="F:ATP binding"/>
    <property type="evidence" value="ECO:0007669"/>
    <property type="project" value="UniProtKB-UniRule"/>
</dbReference>
<dbReference type="STRING" id="28189.CCYN74_10124"/>
<dbReference type="Pfam" id="PF00580">
    <property type="entry name" value="UvrD-helicase"/>
    <property type="match status" value="1"/>
</dbReference>
<evidence type="ECO:0000256" key="4">
    <source>
        <dbReference type="ARBA" id="ARBA00022801"/>
    </source>
</evidence>
<dbReference type="PROSITE" id="PS51198">
    <property type="entry name" value="UVRD_HELICASE_ATP_BIND"/>
    <property type="match status" value="1"/>
</dbReference>
<evidence type="ECO:0000313" key="18">
    <source>
        <dbReference type="Proteomes" id="UP000038055"/>
    </source>
</evidence>
<dbReference type="Pfam" id="PF13361">
    <property type="entry name" value="UvrD_C"/>
    <property type="match status" value="1"/>
</dbReference>
<dbReference type="PANTHER" id="PTHR11070:SF67">
    <property type="entry name" value="DNA 3'-5' HELICASE"/>
    <property type="match status" value="1"/>
</dbReference>
<dbReference type="RefSeq" id="WP_041989694.1">
    <property type="nucleotide sequence ID" value="NZ_CDOD01000003.1"/>
</dbReference>
<dbReference type="SUPFAM" id="SSF52540">
    <property type="entry name" value="P-loop containing nucleoside triphosphate hydrolases"/>
    <property type="match status" value="1"/>
</dbReference>
<dbReference type="InterPro" id="IPR038726">
    <property type="entry name" value="PDDEXK_AddAB-type"/>
</dbReference>
<evidence type="ECO:0000256" key="10">
    <source>
        <dbReference type="ARBA" id="ARBA00023235"/>
    </source>
</evidence>
<dbReference type="GO" id="GO:0003677">
    <property type="term" value="F:DNA binding"/>
    <property type="evidence" value="ECO:0007669"/>
    <property type="project" value="UniProtKB-KW"/>
</dbReference>
<evidence type="ECO:0000259" key="15">
    <source>
        <dbReference type="PROSITE" id="PS51198"/>
    </source>
</evidence>
<dbReference type="AlphaFoldDB" id="A0A0B7H3K0"/>
<dbReference type="GO" id="GO:0043138">
    <property type="term" value="F:3'-5' DNA helicase activity"/>
    <property type="evidence" value="ECO:0007669"/>
    <property type="project" value="UniProtKB-EC"/>
</dbReference>
<feature type="domain" description="UvrD-like helicase ATP-binding" evidence="15">
    <location>
        <begin position="1"/>
        <end position="473"/>
    </location>
</feature>
<protein>
    <recommendedName>
        <fullName evidence="12">DNA 3'-5' helicase</fullName>
        <ecNumber evidence="12">5.6.2.4</ecNumber>
    </recommendedName>
</protein>
<evidence type="ECO:0000313" key="17">
    <source>
        <dbReference type="EMBL" id="CEN32527.1"/>
    </source>
</evidence>
<proteinExistence type="predicted"/>
<dbReference type="PROSITE" id="PS51217">
    <property type="entry name" value="UVRD_HELICASE_CTER"/>
    <property type="match status" value="1"/>
</dbReference>
<dbReference type="InterPro" id="IPR000212">
    <property type="entry name" value="DNA_helicase_UvrD/REP"/>
</dbReference>
<evidence type="ECO:0000256" key="7">
    <source>
        <dbReference type="ARBA" id="ARBA00022840"/>
    </source>
</evidence>
<evidence type="ECO:0000256" key="6">
    <source>
        <dbReference type="ARBA" id="ARBA00022839"/>
    </source>
</evidence>
<organism evidence="17 18">
    <name type="scientific">Capnocytophaga cynodegmi</name>
    <dbReference type="NCBI Taxonomy" id="28189"/>
    <lineage>
        <taxon>Bacteria</taxon>
        <taxon>Pseudomonadati</taxon>
        <taxon>Bacteroidota</taxon>
        <taxon>Flavobacteriia</taxon>
        <taxon>Flavobacteriales</taxon>
        <taxon>Flavobacteriaceae</taxon>
        <taxon>Capnocytophaga</taxon>
    </lineage>
</organism>
<dbReference type="GO" id="GO:0000725">
    <property type="term" value="P:recombinational repair"/>
    <property type="evidence" value="ECO:0007669"/>
    <property type="project" value="TreeGrafter"/>
</dbReference>
<dbReference type="InterPro" id="IPR014017">
    <property type="entry name" value="DNA_helicase_UvrD-like_C"/>
</dbReference>
<evidence type="ECO:0000256" key="14">
    <source>
        <dbReference type="PROSITE-ProRule" id="PRU00560"/>
    </source>
</evidence>
<dbReference type="GO" id="GO:0004527">
    <property type="term" value="F:exonuclease activity"/>
    <property type="evidence" value="ECO:0007669"/>
    <property type="project" value="UniProtKB-KW"/>
</dbReference>
<keyword evidence="6" id="KW-0269">Exonuclease</keyword>
<keyword evidence="3" id="KW-0227">DNA damage</keyword>
<keyword evidence="8" id="KW-0238">DNA-binding</keyword>
<sequence length="1075" mass="124370">MQSSSSYTIYNASAGSGKTYSLAKSYLKIILSSKNPELFRSLLAITFTNKAVFEMKNRIIEYLTLFSDEKSLSEPDAMFDELCKELKLAPMELKMRSEDILKHILHNYASFNISTIDGFNHQLIRSFAFDLRLNQFFEVQLDAKTLLQRAVDNLLNLAGTDDELTNLLTEFSNDKIKEDKNWDISNELFQVANMLTNENHYWQLDTLKKKDLEDFKALKRNLFKKKNESISIIKETAVAFLNLLDENNLDKSAFKGGYAYNFFENLNENPEKEPAWGAAWQENLASEPLYAKTNVKNLNTDLIDSLQPQIFSYFSVIKEAFGLFNFSKNVLQFVVPLALLNRIQNEIELIKDEENILPIWEFNGVISSEISSQPAPFIYERIGERYRHYFIDEFQDTSVLQWKNLIPLILNAVQSENITKQKGSLLLVGDAKQSIYRWRGGKAEQFMSLYSNEENPFFIKGQTINLEDNYRSLETIINFNNHFFSFVAGKFESEKYRALYLNAMQNYPESKRNKFLPEGYLSIQFVNLDTTDSAEDFEEIPSEQSNLFEIFTEREITYCNAIFEAINHANQSGAEDKDITILVRTNKEGDAVASFLSSKGRNVISPDSLLLKNIASIQFLISLLHLLYNKNSQELKVKMLFEFAGLKGIEQVHQFITKYIEEPIETFFNDHNFSVSKFHSHSLYEGITLLINCFDLSRKSDAYLTHFLDLIFDFKNTHKGGLAEFLTFWEEEKEKLSISLPEGLNAITVMTVHKSKGLSAPVIIYAFADSKLIESRNQTIWYPVSNKDFSGFDTLLVETNKSLINFEPQTEEIIRQHHEQHLLDQINVLYVAMTRPESFLYVITSLPKAATKKNIKSDTKTETYGSLFKSFIEMKGQWNDDFLRYEFGNPVFPIKEKKQTSTTEGLIDFQKGWTTPNYKIATGASLLWDTARKESIEKGNLMHELLAKVVYHSDLESVLKNALAEGMLTDEQYKIVLEQLLKLIQDEKISEFFSENYTYFIEREFIDKSGKFFRPDRIAFNPKSKQAVIIDYKTGKPNNKHHLQMRNYAHILSDLGWEVIGKYLIYLDEERIVKS</sequence>
<keyword evidence="5 14" id="KW-0347">Helicase</keyword>
<dbReference type="InterPro" id="IPR011604">
    <property type="entry name" value="PDDEXK-like_dom_sf"/>
</dbReference>
<keyword evidence="18" id="KW-1185">Reference proteome</keyword>
<comment type="catalytic activity">
    <reaction evidence="13">
        <text>ATP + H2O = ADP + phosphate + H(+)</text>
        <dbReference type="Rhea" id="RHEA:13065"/>
        <dbReference type="ChEBI" id="CHEBI:15377"/>
        <dbReference type="ChEBI" id="CHEBI:15378"/>
        <dbReference type="ChEBI" id="CHEBI:30616"/>
        <dbReference type="ChEBI" id="CHEBI:43474"/>
        <dbReference type="ChEBI" id="CHEBI:456216"/>
        <dbReference type="EC" id="5.6.2.4"/>
    </reaction>
</comment>
<keyword evidence="9" id="KW-0234">DNA repair</keyword>
<dbReference type="Gene3D" id="3.90.320.10">
    <property type="match status" value="1"/>
</dbReference>
<keyword evidence="4 14" id="KW-0378">Hydrolase</keyword>
<dbReference type="PANTHER" id="PTHR11070">
    <property type="entry name" value="UVRD / RECB / PCRA DNA HELICASE FAMILY MEMBER"/>
    <property type="match status" value="1"/>
</dbReference>
<dbReference type="Proteomes" id="UP000038055">
    <property type="component" value="Unassembled WGS sequence"/>
</dbReference>
<keyword evidence="10" id="KW-0413">Isomerase</keyword>
<dbReference type="EC" id="5.6.2.4" evidence="12"/>
<evidence type="ECO:0000259" key="16">
    <source>
        <dbReference type="PROSITE" id="PS51217"/>
    </source>
</evidence>
<keyword evidence="7 14" id="KW-0067">ATP-binding</keyword>
<dbReference type="Gene3D" id="1.10.3170.10">
    <property type="entry name" value="Recbcd, chain B, domain 2"/>
    <property type="match status" value="1"/>
</dbReference>
<name>A0A0B7H3K0_9FLAO</name>
<dbReference type="GO" id="GO:0005829">
    <property type="term" value="C:cytosol"/>
    <property type="evidence" value="ECO:0007669"/>
    <property type="project" value="TreeGrafter"/>
</dbReference>
<accession>A0A0B7H3K0</accession>